<evidence type="ECO:0000313" key="2">
    <source>
        <dbReference type="Proteomes" id="UP000189670"/>
    </source>
</evidence>
<gene>
    <name evidence="1" type="ORF">OMM_12298</name>
</gene>
<feature type="non-terminal residue" evidence="1">
    <location>
        <position position="1"/>
    </location>
</feature>
<dbReference type="Proteomes" id="UP000189670">
    <property type="component" value="Unassembled WGS sequence"/>
</dbReference>
<dbReference type="AlphaFoldDB" id="A0A1V1NWF8"/>
<sequence length="162" mass="18149">LSTRKIAIIYDFQDNIHNLILQIDGQPVKTFLGIEDGYNLFDQPVYLGMPFILKVKIDGAIAESSISGNYDCKLGNSYLIAAGGEASNWSQFHRASEQLLNSANNYTIVYDLDSKPYIDNGNGEWDEKDTLLLNDHKAMFELTTGLLYTATNMVLCIISRKN</sequence>
<organism evidence="1 2">
    <name type="scientific">Candidatus Magnetoglobus multicellularis str. Araruama</name>
    <dbReference type="NCBI Taxonomy" id="890399"/>
    <lineage>
        <taxon>Bacteria</taxon>
        <taxon>Pseudomonadati</taxon>
        <taxon>Thermodesulfobacteriota</taxon>
        <taxon>Desulfobacteria</taxon>
        <taxon>Desulfobacterales</taxon>
        <taxon>Desulfobacteraceae</taxon>
        <taxon>Candidatus Magnetoglobus</taxon>
    </lineage>
</organism>
<protein>
    <submittedName>
        <fullName evidence="1">Uncharacterized protein</fullName>
    </submittedName>
</protein>
<name>A0A1V1NWF8_9BACT</name>
<dbReference type="EMBL" id="ATBP01001726">
    <property type="protein sequence ID" value="ETR66826.1"/>
    <property type="molecule type" value="Genomic_DNA"/>
</dbReference>
<evidence type="ECO:0000313" key="1">
    <source>
        <dbReference type="EMBL" id="ETR66826.1"/>
    </source>
</evidence>
<accession>A0A1V1NWF8</accession>
<proteinExistence type="predicted"/>
<comment type="caution">
    <text evidence="1">The sequence shown here is derived from an EMBL/GenBank/DDBJ whole genome shotgun (WGS) entry which is preliminary data.</text>
</comment>
<reference evidence="2" key="1">
    <citation type="submission" date="2012-11" db="EMBL/GenBank/DDBJ databases">
        <authorList>
            <person name="Lucero-Rivera Y.E."/>
            <person name="Tovar-Ramirez D."/>
        </authorList>
    </citation>
    <scope>NUCLEOTIDE SEQUENCE [LARGE SCALE GENOMIC DNA]</scope>
    <source>
        <strain evidence="2">Araruama</strain>
    </source>
</reference>